<name>A0ABW2QPF8_9BURK</name>
<evidence type="ECO:0000256" key="4">
    <source>
        <dbReference type="SAM" id="MobiDB-lite"/>
    </source>
</evidence>
<dbReference type="SUPFAM" id="SSF48008">
    <property type="entry name" value="GntR ligand-binding domain-like"/>
    <property type="match status" value="1"/>
</dbReference>
<feature type="domain" description="HTH gntR-type" evidence="5">
    <location>
        <begin position="20"/>
        <end position="86"/>
    </location>
</feature>
<dbReference type="Pfam" id="PF07729">
    <property type="entry name" value="FCD"/>
    <property type="match status" value="1"/>
</dbReference>
<keyword evidence="1" id="KW-0805">Transcription regulation</keyword>
<gene>
    <name evidence="6" type="ORF">ACFQPB_20695</name>
</gene>
<evidence type="ECO:0000313" key="7">
    <source>
        <dbReference type="Proteomes" id="UP001596501"/>
    </source>
</evidence>
<proteinExistence type="predicted"/>
<dbReference type="InterPro" id="IPR036390">
    <property type="entry name" value="WH_DNA-bd_sf"/>
</dbReference>
<evidence type="ECO:0000256" key="2">
    <source>
        <dbReference type="ARBA" id="ARBA00023125"/>
    </source>
</evidence>
<reference evidence="7" key="1">
    <citation type="journal article" date="2019" name="Int. J. Syst. Evol. Microbiol.">
        <title>The Global Catalogue of Microorganisms (GCM) 10K type strain sequencing project: providing services to taxonomists for standard genome sequencing and annotation.</title>
        <authorList>
            <consortium name="The Broad Institute Genomics Platform"/>
            <consortium name="The Broad Institute Genome Sequencing Center for Infectious Disease"/>
            <person name="Wu L."/>
            <person name="Ma J."/>
        </authorList>
    </citation>
    <scope>NUCLEOTIDE SEQUENCE [LARGE SCALE GENOMIC DNA]</scope>
    <source>
        <strain evidence="7">CGMCC 1.12371</strain>
    </source>
</reference>
<dbReference type="InterPro" id="IPR036388">
    <property type="entry name" value="WH-like_DNA-bd_sf"/>
</dbReference>
<dbReference type="RefSeq" id="WP_382227489.1">
    <property type="nucleotide sequence ID" value="NZ_JBHTCA010000028.1"/>
</dbReference>
<dbReference type="Gene3D" id="1.20.120.530">
    <property type="entry name" value="GntR ligand-binding domain-like"/>
    <property type="match status" value="1"/>
</dbReference>
<keyword evidence="2" id="KW-0238">DNA-binding</keyword>
<dbReference type="SUPFAM" id="SSF46785">
    <property type="entry name" value="Winged helix' DNA-binding domain"/>
    <property type="match status" value="1"/>
</dbReference>
<dbReference type="EMBL" id="JBHTCA010000028">
    <property type="protein sequence ID" value="MFC7411289.1"/>
    <property type="molecule type" value="Genomic_DNA"/>
</dbReference>
<dbReference type="PROSITE" id="PS50949">
    <property type="entry name" value="HTH_GNTR"/>
    <property type="match status" value="1"/>
</dbReference>
<evidence type="ECO:0000256" key="3">
    <source>
        <dbReference type="ARBA" id="ARBA00023163"/>
    </source>
</evidence>
<dbReference type="Proteomes" id="UP001596501">
    <property type="component" value="Unassembled WGS sequence"/>
</dbReference>
<dbReference type="InterPro" id="IPR008920">
    <property type="entry name" value="TF_FadR/GntR_C"/>
</dbReference>
<dbReference type="PANTHER" id="PTHR43537:SF24">
    <property type="entry name" value="GLUCONATE OPERON TRANSCRIPTIONAL REPRESSOR"/>
    <property type="match status" value="1"/>
</dbReference>
<dbReference type="InterPro" id="IPR000524">
    <property type="entry name" value="Tscrpt_reg_HTH_GntR"/>
</dbReference>
<dbReference type="SMART" id="SM00895">
    <property type="entry name" value="FCD"/>
    <property type="match status" value="1"/>
</dbReference>
<keyword evidence="3" id="KW-0804">Transcription</keyword>
<dbReference type="Gene3D" id="1.10.10.10">
    <property type="entry name" value="Winged helix-like DNA-binding domain superfamily/Winged helix DNA-binding domain"/>
    <property type="match status" value="1"/>
</dbReference>
<feature type="region of interest" description="Disordered" evidence="4">
    <location>
        <begin position="1"/>
        <end position="22"/>
    </location>
</feature>
<accession>A0ABW2QPF8</accession>
<protein>
    <submittedName>
        <fullName evidence="6">GntR family transcriptional regulator</fullName>
    </submittedName>
</protein>
<organism evidence="6 7">
    <name type="scientific">Hydrogenophaga atypica</name>
    <dbReference type="NCBI Taxonomy" id="249409"/>
    <lineage>
        <taxon>Bacteria</taxon>
        <taxon>Pseudomonadati</taxon>
        <taxon>Pseudomonadota</taxon>
        <taxon>Betaproteobacteria</taxon>
        <taxon>Burkholderiales</taxon>
        <taxon>Comamonadaceae</taxon>
        <taxon>Hydrogenophaga</taxon>
    </lineage>
</organism>
<evidence type="ECO:0000259" key="5">
    <source>
        <dbReference type="PROSITE" id="PS50949"/>
    </source>
</evidence>
<comment type="caution">
    <text evidence="6">The sequence shown here is derived from an EMBL/GenBank/DDBJ whole genome shotgun (WGS) entry which is preliminary data.</text>
</comment>
<sequence length="230" mass="25702">MSSTDNLETSSDKSPAEPQPNLGTEAYSYLLHRLRNGSIRPGERLVEADIASHLGVSRVPVRQALMRLVVEGYLVSTPRGYRIPQLQPQDIREVFELRRLLEPRAAAMAARDITPQQLDELNQAIAEAKAGHATNDIERIFGAAQKWRDTWLSAVGNSRLVATLTRYADQVFVVRQTTLSDQRVQRSMIAGYEELVAAFTKHDSVAAADAVQRFVMASEREYETLASHEL</sequence>
<dbReference type="SMART" id="SM00345">
    <property type="entry name" value="HTH_GNTR"/>
    <property type="match status" value="1"/>
</dbReference>
<keyword evidence="7" id="KW-1185">Reference proteome</keyword>
<dbReference type="InterPro" id="IPR011711">
    <property type="entry name" value="GntR_C"/>
</dbReference>
<dbReference type="CDD" id="cd07377">
    <property type="entry name" value="WHTH_GntR"/>
    <property type="match status" value="1"/>
</dbReference>
<evidence type="ECO:0000313" key="6">
    <source>
        <dbReference type="EMBL" id="MFC7411289.1"/>
    </source>
</evidence>
<dbReference type="PANTHER" id="PTHR43537">
    <property type="entry name" value="TRANSCRIPTIONAL REGULATOR, GNTR FAMILY"/>
    <property type="match status" value="1"/>
</dbReference>
<evidence type="ECO:0000256" key="1">
    <source>
        <dbReference type="ARBA" id="ARBA00023015"/>
    </source>
</evidence>
<dbReference type="Pfam" id="PF00392">
    <property type="entry name" value="GntR"/>
    <property type="match status" value="1"/>
</dbReference>